<evidence type="ECO:0000313" key="1">
    <source>
        <dbReference type="EMBL" id="SCL16895.1"/>
    </source>
</evidence>
<keyword evidence="2" id="KW-1185">Reference proteome</keyword>
<organism evidence="1 2">
    <name type="scientific">Micromonospora inyonensis</name>
    <dbReference type="NCBI Taxonomy" id="47866"/>
    <lineage>
        <taxon>Bacteria</taxon>
        <taxon>Bacillati</taxon>
        <taxon>Actinomycetota</taxon>
        <taxon>Actinomycetes</taxon>
        <taxon>Micromonosporales</taxon>
        <taxon>Micromonosporaceae</taxon>
        <taxon>Micromonospora</taxon>
    </lineage>
</organism>
<accession>A0A1C6RIQ7</accession>
<proteinExistence type="predicted"/>
<protein>
    <submittedName>
        <fullName evidence="1">Uncharacterized protein</fullName>
    </submittedName>
</protein>
<gene>
    <name evidence="1" type="ORF">GA0074694_1811</name>
</gene>
<dbReference type="AlphaFoldDB" id="A0A1C6RIQ7"/>
<dbReference type="EMBL" id="FMHU01000001">
    <property type="protein sequence ID" value="SCL16895.1"/>
    <property type="molecule type" value="Genomic_DNA"/>
</dbReference>
<sequence>MGDGQGGELPARHCLVVEVPGLKNREEWSPAGPVEVTPRAGRTAAGYVGVVIRWLV</sequence>
<dbReference type="RefSeq" id="WP_176737824.1">
    <property type="nucleotide sequence ID" value="NZ_FMHU01000001.1"/>
</dbReference>
<dbReference type="Proteomes" id="UP000198906">
    <property type="component" value="Unassembled WGS sequence"/>
</dbReference>
<evidence type="ECO:0000313" key="2">
    <source>
        <dbReference type="Proteomes" id="UP000198906"/>
    </source>
</evidence>
<reference evidence="2" key="1">
    <citation type="submission" date="2016-06" db="EMBL/GenBank/DDBJ databases">
        <authorList>
            <person name="Varghese N."/>
        </authorList>
    </citation>
    <scope>NUCLEOTIDE SEQUENCE [LARGE SCALE GENOMIC DNA]</scope>
    <source>
        <strain evidence="2">DSM 46123</strain>
    </source>
</reference>
<name>A0A1C6RIQ7_9ACTN</name>